<dbReference type="AlphaFoldDB" id="A0A1F6C9D7"/>
<accession>A0A1F6C9D7</accession>
<proteinExistence type="predicted"/>
<dbReference type="Proteomes" id="UP000178606">
    <property type="component" value="Unassembled WGS sequence"/>
</dbReference>
<evidence type="ECO:0000259" key="1">
    <source>
        <dbReference type="PROSITE" id="PS51186"/>
    </source>
</evidence>
<protein>
    <recommendedName>
        <fullName evidence="1">N-acetyltransferase domain-containing protein</fullName>
    </recommendedName>
</protein>
<dbReference type="Gene3D" id="3.40.630.30">
    <property type="match status" value="2"/>
</dbReference>
<comment type="caution">
    <text evidence="2">The sequence shown here is derived from an EMBL/GenBank/DDBJ whole genome shotgun (WGS) entry which is preliminary data.</text>
</comment>
<evidence type="ECO:0000313" key="2">
    <source>
        <dbReference type="EMBL" id="OGG45768.1"/>
    </source>
</evidence>
<evidence type="ECO:0000313" key="3">
    <source>
        <dbReference type="Proteomes" id="UP000178606"/>
    </source>
</evidence>
<dbReference type="InterPro" id="IPR000182">
    <property type="entry name" value="GNAT_dom"/>
</dbReference>
<sequence>MYTRLADETLKLGERLEVGVVLAPDEAHAEQIKPFLAHKQMPYKWHIEKSVHEPLDDLETRYYVGKLNGHIICNIMTVESHRTGILGHVYTLPDQRRKGACDAVMRHQMEDFRRRGGGLLFLGTGFERPPYWIYHRHGFRSVLPGAGHMRYASEEGFETGYFARGASEVVEVRWHDWPRVNALCGTPGPETVRGVAWGITGQASFEGGFLNFKRALEAGGGAQARLLTSERGAVVGFASVAPDGRWRGDVSVLDCFAHANYAPEMGRLLKALPLPSGKVQAYADERSTAKIAALRAAGFEEEARLTKQATWQGQTLDVVVMRKFV</sequence>
<dbReference type="Pfam" id="PF00583">
    <property type="entry name" value="Acetyltransf_1"/>
    <property type="match status" value="1"/>
</dbReference>
<dbReference type="InterPro" id="IPR016181">
    <property type="entry name" value="Acyl_CoA_acyltransferase"/>
</dbReference>
<dbReference type="SUPFAM" id="SSF55729">
    <property type="entry name" value="Acyl-CoA N-acyltransferases (Nat)"/>
    <property type="match status" value="2"/>
</dbReference>
<organism evidence="2 3">
    <name type="scientific">Handelsmanbacteria sp. (strain RIFCSPLOWO2_12_FULL_64_10)</name>
    <dbReference type="NCBI Taxonomy" id="1817868"/>
    <lineage>
        <taxon>Bacteria</taxon>
        <taxon>Candidatus Handelsmaniibacteriota</taxon>
    </lineage>
</organism>
<gene>
    <name evidence="2" type="ORF">A3F84_12265</name>
</gene>
<feature type="domain" description="N-acetyltransferase" evidence="1">
    <location>
        <begin position="20"/>
        <end position="164"/>
    </location>
</feature>
<dbReference type="PROSITE" id="PS51186">
    <property type="entry name" value="GNAT"/>
    <property type="match status" value="1"/>
</dbReference>
<name>A0A1F6C9D7_HANXR</name>
<dbReference type="EMBL" id="MFKF01000366">
    <property type="protein sequence ID" value="OGG45768.1"/>
    <property type="molecule type" value="Genomic_DNA"/>
</dbReference>
<reference evidence="2 3" key="1">
    <citation type="journal article" date="2016" name="Nat. Commun.">
        <title>Thousands of microbial genomes shed light on interconnected biogeochemical processes in an aquifer system.</title>
        <authorList>
            <person name="Anantharaman K."/>
            <person name="Brown C.T."/>
            <person name="Hug L.A."/>
            <person name="Sharon I."/>
            <person name="Castelle C.J."/>
            <person name="Probst A.J."/>
            <person name="Thomas B.C."/>
            <person name="Singh A."/>
            <person name="Wilkins M.J."/>
            <person name="Karaoz U."/>
            <person name="Brodie E.L."/>
            <person name="Williams K.H."/>
            <person name="Hubbard S.S."/>
            <person name="Banfield J.F."/>
        </authorList>
    </citation>
    <scope>NUCLEOTIDE SEQUENCE [LARGE SCALE GENOMIC DNA]</scope>
    <source>
        <strain evidence="3">RIFCSPLOWO2_12_FULL_64_10</strain>
    </source>
</reference>
<dbReference type="GO" id="GO:0016747">
    <property type="term" value="F:acyltransferase activity, transferring groups other than amino-acyl groups"/>
    <property type="evidence" value="ECO:0007669"/>
    <property type="project" value="InterPro"/>
</dbReference>